<dbReference type="PANTHER" id="PTHR30246">
    <property type="entry name" value="2-KETO-3-DEOXY-6-PHOSPHOGLUCONATE ALDOLASE"/>
    <property type="match status" value="1"/>
</dbReference>
<protein>
    <submittedName>
        <fullName evidence="6">2-dehydro-3-deoxy-6-phosphogalactonate aldolase</fullName>
        <ecNumber evidence="6">4.1.2.21</ecNumber>
    </submittedName>
</protein>
<dbReference type="InterPro" id="IPR013785">
    <property type="entry name" value="Aldolase_TIM"/>
</dbReference>
<evidence type="ECO:0000256" key="3">
    <source>
        <dbReference type="ARBA" id="ARBA00011233"/>
    </source>
</evidence>
<reference evidence="6 7" key="1">
    <citation type="submission" date="2018-06" db="EMBL/GenBank/DDBJ databases">
        <authorList>
            <consortium name="Pathogen Informatics"/>
            <person name="Doyle S."/>
        </authorList>
    </citation>
    <scope>NUCLEOTIDE SEQUENCE [LARGE SCALE GENOMIC DNA]</scope>
    <source>
        <strain evidence="6 7">NCTC9075</strain>
    </source>
</reference>
<dbReference type="GO" id="GO:0008674">
    <property type="term" value="F:2-dehydro-3-deoxy-6-phosphogalactonate aldolase activity"/>
    <property type="evidence" value="ECO:0007669"/>
    <property type="project" value="UniProtKB-EC"/>
</dbReference>
<dbReference type="SUPFAM" id="SSF51569">
    <property type="entry name" value="Aldolase"/>
    <property type="match status" value="1"/>
</dbReference>
<evidence type="ECO:0000256" key="5">
    <source>
        <dbReference type="ARBA" id="ARBA00023277"/>
    </source>
</evidence>
<accession>A0A377KF59</accession>
<dbReference type="EMBL" id="UGEM01000004">
    <property type="protein sequence ID" value="STP23126.1"/>
    <property type="molecule type" value="Genomic_DNA"/>
</dbReference>
<keyword evidence="4 6" id="KW-0456">Lyase</keyword>
<evidence type="ECO:0000256" key="2">
    <source>
        <dbReference type="ARBA" id="ARBA00006906"/>
    </source>
</evidence>
<keyword evidence="5" id="KW-0119">Carbohydrate metabolism</keyword>
<gene>
    <name evidence="6" type="primary">dgoA_3</name>
    <name evidence="6" type="ORF">NCTC9075_06657</name>
</gene>
<evidence type="ECO:0000256" key="1">
    <source>
        <dbReference type="ARBA" id="ARBA00004761"/>
    </source>
</evidence>
<comment type="subunit">
    <text evidence="3">Homotrimer.</text>
</comment>
<comment type="pathway">
    <text evidence="1">Carbohydrate acid metabolism.</text>
</comment>
<proteinExistence type="inferred from homology"/>
<dbReference type="InterPro" id="IPR000887">
    <property type="entry name" value="Aldlse_KDPG_KHG"/>
</dbReference>
<dbReference type="Proteomes" id="UP000254181">
    <property type="component" value="Unassembled WGS sequence"/>
</dbReference>
<evidence type="ECO:0000313" key="6">
    <source>
        <dbReference type="EMBL" id="STP23126.1"/>
    </source>
</evidence>
<evidence type="ECO:0000313" key="7">
    <source>
        <dbReference type="Proteomes" id="UP000254181"/>
    </source>
</evidence>
<comment type="similarity">
    <text evidence="2">Belongs to the KHG/KDPG aldolase family.</text>
</comment>
<evidence type="ECO:0000256" key="4">
    <source>
        <dbReference type="ARBA" id="ARBA00023239"/>
    </source>
</evidence>
<sequence>MVAVKEAGGQIIVMPHCDTAVIRRARALGMYCAPGVATPTEAFAAIEHGANAIKLFPAEQITPEVTKAWRAVIPQSVPMLPVGGITPETMARYLSHGANGFGLGSALYRPGMTPEQVYENAVLFMNAWNNLNSN</sequence>
<name>A0A377KF59_ECOLX</name>
<dbReference type="Pfam" id="PF01081">
    <property type="entry name" value="Aldolase"/>
    <property type="match status" value="1"/>
</dbReference>
<dbReference type="AlphaFoldDB" id="A0A377KF59"/>
<organism evidence="6 7">
    <name type="scientific">Escherichia coli</name>
    <dbReference type="NCBI Taxonomy" id="562"/>
    <lineage>
        <taxon>Bacteria</taxon>
        <taxon>Pseudomonadati</taxon>
        <taxon>Pseudomonadota</taxon>
        <taxon>Gammaproteobacteria</taxon>
        <taxon>Enterobacterales</taxon>
        <taxon>Enterobacteriaceae</taxon>
        <taxon>Escherichia</taxon>
    </lineage>
</organism>
<dbReference type="CDD" id="cd00452">
    <property type="entry name" value="KDPG_aldolase"/>
    <property type="match status" value="1"/>
</dbReference>
<dbReference type="PANTHER" id="PTHR30246:SF1">
    <property type="entry name" value="2-DEHYDRO-3-DEOXY-6-PHOSPHOGALACTONATE ALDOLASE-RELATED"/>
    <property type="match status" value="1"/>
</dbReference>
<dbReference type="Gene3D" id="3.20.20.70">
    <property type="entry name" value="Aldolase class I"/>
    <property type="match status" value="1"/>
</dbReference>
<dbReference type="EC" id="4.1.2.21" evidence="6"/>